<keyword evidence="4" id="KW-1185">Reference proteome</keyword>
<dbReference type="RefSeq" id="WP_376846676.1">
    <property type="nucleotide sequence ID" value="NZ_JBHSFW010000010.1"/>
</dbReference>
<organism evidence="3 4">
    <name type="scientific">Camelliibacillus cellulosilyticus</name>
    <dbReference type="NCBI Taxonomy" id="2174486"/>
    <lineage>
        <taxon>Bacteria</taxon>
        <taxon>Bacillati</taxon>
        <taxon>Bacillota</taxon>
        <taxon>Bacilli</taxon>
        <taxon>Bacillales</taxon>
        <taxon>Sporolactobacillaceae</taxon>
        <taxon>Camelliibacillus</taxon>
    </lineage>
</organism>
<dbReference type="Gene3D" id="3.30.70.260">
    <property type="match status" value="1"/>
</dbReference>
<accession>A0ABV9GQJ8</accession>
<dbReference type="NCBIfam" id="TIGR00021">
    <property type="entry name" value="rpiA"/>
    <property type="match status" value="1"/>
</dbReference>
<evidence type="ECO:0000313" key="3">
    <source>
        <dbReference type="EMBL" id="MFC4619581.1"/>
    </source>
</evidence>
<proteinExistence type="inferred from homology"/>
<feature type="binding site" evidence="2">
    <location>
        <begin position="29"/>
        <end position="32"/>
    </location>
    <ligand>
        <name>substrate</name>
    </ligand>
</feature>
<dbReference type="PANTHER" id="PTHR11934:SF0">
    <property type="entry name" value="RIBOSE-5-PHOSPHATE ISOMERASE"/>
    <property type="match status" value="1"/>
</dbReference>
<comment type="pathway">
    <text evidence="2">Carbohydrate degradation; pentose phosphate pathway; D-ribose 5-phosphate from D-ribulose 5-phosphate (non-oxidative stage): step 1/1.</text>
</comment>
<comment type="subunit">
    <text evidence="2">Homodimer.</text>
</comment>
<dbReference type="InterPro" id="IPR037171">
    <property type="entry name" value="NagB/RpiA_transferase-like"/>
</dbReference>
<dbReference type="EC" id="5.3.1.6" evidence="2"/>
<dbReference type="Proteomes" id="UP001596022">
    <property type="component" value="Unassembled WGS sequence"/>
</dbReference>
<dbReference type="SUPFAM" id="SSF100950">
    <property type="entry name" value="NagB/RpiA/CoA transferase-like"/>
    <property type="match status" value="1"/>
</dbReference>
<evidence type="ECO:0000256" key="1">
    <source>
        <dbReference type="ARBA" id="ARBA00023235"/>
    </source>
</evidence>
<name>A0ABV9GQJ8_9BACL</name>
<comment type="catalytic activity">
    <reaction evidence="2">
        <text>aldehydo-D-ribose 5-phosphate = D-ribulose 5-phosphate</text>
        <dbReference type="Rhea" id="RHEA:14657"/>
        <dbReference type="ChEBI" id="CHEBI:58121"/>
        <dbReference type="ChEBI" id="CHEBI:58273"/>
        <dbReference type="EC" id="5.3.1.6"/>
    </reaction>
</comment>
<evidence type="ECO:0000313" key="4">
    <source>
        <dbReference type="Proteomes" id="UP001596022"/>
    </source>
</evidence>
<feature type="binding site" evidence="2">
    <location>
        <position position="125"/>
    </location>
    <ligand>
        <name>substrate</name>
    </ligand>
</feature>
<dbReference type="GO" id="GO:0004751">
    <property type="term" value="F:ribose-5-phosphate isomerase activity"/>
    <property type="evidence" value="ECO:0007669"/>
    <property type="project" value="UniProtKB-EC"/>
</dbReference>
<dbReference type="EMBL" id="JBHSFW010000010">
    <property type="protein sequence ID" value="MFC4619581.1"/>
    <property type="molecule type" value="Genomic_DNA"/>
</dbReference>
<dbReference type="Pfam" id="PF06026">
    <property type="entry name" value="Rib_5-P_isom_A"/>
    <property type="match status" value="1"/>
</dbReference>
<keyword evidence="1 2" id="KW-0413">Isomerase</keyword>
<feature type="binding site" evidence="2">
    <location>
        <begin position="85"/>
        <end position="88"/>
    </location>
    <ligand>
        <name>substrate</name>
    </ligand>
</feature>
<dbReference type="HAMAP" id="MF_00170">
    <property type="entry name" value="Rib_5P_isom_A"/>
    <property type="match status" value="1"/>
</dbReference>
<dbReference type="CDD" id="cd01398">
    <property type="entry name" value="RPI_A"/>
    <property type="match status" value="1"/>
</dbReference>
<dbReference type="Gene3D" id="3.40.50.1360">
    <property type="match status" value="1"/>
</dbReference>
<dbReference type="InterPro" id="IPR020672">
    <property type="entry name" value="Ribose5P_isomerase_typA_subgr"/>
</dbReference>
<dbReference type="InterPro" id="IPR004788">
    <property type="entry name" value="Ribose5P_isomerase_type_A"/>
</dbReference>
<feature type="binding site" evidence="2">
    <location>
        <begin position="98"/>
        <end position="101"/>
    </location>
    <ligand>
        <name>substrate</name>
    </ligand>
</feature>
<dbReference type="SUPFAM" id="SSF75445">
    <property type="entry name" value="D-ribose-5-phosphate isomerase (RpiA), lid domain"/>
    <property type="match status" value="1"/>
</dbReference>
<comment type="caution">
    <text evidence="3">The sequence shown here is derived from an EMBL/GenBank/DDBJ whole genome shotgun (WGS) entry which is preliminary data.</text>
</comment>
<gene>
    <name evidence="2 3" type="primary">rpiA</name>
    <name evidence="3" type="ORF">ACFO4N_12740</name>
</gene>
<comment type="function">
    <text evidence="2">Catalyzes the reversible conversion of ribose-5-phosphate to ribulose 5-phosphate.</text>
</comment>
<comment type="similarity">
    <text evidence="2">Belongs to the ribose 5-phosphate isomerase family.</text>
</comment>
<sequence length="227" mass="24640">MDQQTIQKQRVGEAACAMIEDGMTVGLGTGSTVHFTILKLGERLKQEKLNIRAVSTSKRTTELARSLNIPIYDLNDVPIIDLTIDGVDEFDRALNGIKGGGGALLFEKNVAAASKINIWVADATKRVQQLGAFPLPVEILPFSAVHTIKILEKAGLSPTMRKRDGGTPYITDSGHWIVDLHLGVIKHPKKLSEWLNGLPGVIENGLFLNIADKVIVADGEGIDTIER</sequence>
<dbReference type="PANTHER" id="PTHR11934">
    <property type="entry name" value="RIBOSE-5-PHOSPHATE ISOMERASE"/>
    <property type="match status" value="1"/>
</dbReference>
<reference evidence="4" key="1">
    <citation type="journal article" date="2019" name="Int. J. Syst. Evol. Microbiol.">
        <title>The Global Catalogue of Microorganisms (GCM) 10K type strain sequencing project: providing services to taxonomists for standard genome sequencing and annotation.</title>
        <authorList>
            <consortium name="The Broad Institute Genomics Platform"/>
            <consortium name="The Broad Institute Genome Sequencing Center for Infectious Disease"/>
            <person name="Wu L."/>
            <person name="Ma J."/>
        </authorList>
    </citation>
    <scope>NUCLEOTIDE SEQUENCE [LARGE SCALE GENOMIC DNA]</scope>
    <source>
        <strain evidence="4">CGMCC 1.16306</strain>
    </source>
</reference>
<feature type="active site" description="Proton acceptor" evidence="2">
    <location>
        <position position="107"/>
    </location>
</feature>
<dbReference type="NCBIfam" id="NF001924">
    <property type="entry name" value="PRK00702.1"/>
    <property type="match status" value="1"/>
</dbReference>
<protein>
    <recommendedName>
        <fullName evidence="2">Ribose-5-phosphate isomerase A</fullName>
        <ecNumber evidence="2">5.3.1.6</ecNumber>
    </recommendedName>
    <alternativeName>
        <fullName evidence="2">Phosphoriboisomerase A</fullName>
        <shortName evidence="2">PRI</shortName>
    </alternativeName>
</protein>
<evidence type="ECO:0000256" key="2">
    <source>
        <dbReference type="HAMAP-Rule" id="MF_00170"/>
    </source>
</evidence>